<evidence type="ECO:0000313" key="3">
    <source>
        <dbReference type="Proteomes" id="UP000887563"/>
    </source>
</evidence>
<feature type="compositionally biased region" description="Polar residues" evidence="2">
    <location>
        <begin position="1"/>
        <end position="21"/>
    </location>
</feature>
<feature type="compositionally biased region" description="Polar residues" evidence="2">
    <location>
        <begin position="62"/>
        <end position="79"/>
    </location>
</feature>
<dbReference type="AlphaFoldDB" id="A0A914M6C3"/>
<feature type="coiled-coil region" evidence="1">
    <location>
        <begin position="258"/>
        <end position="285"/>
    </location>
</feature>
<keyword evidence="1" id="KW-0175">Coiled coil</keyword>
<evidence type="ECO:0000256" key="1">
    <source>
        <dbReference type="SAM" id="Coils"/>
    </source>
</evidence>
<sequence>MATLTASQATYFSDGSSTNPNVGEVRPKKRSRINGLTRLPLKRITRSQLTKQHTTAEKVPSDKSTTTVHSSQQGGTHQTVPKRGAPRGKPLSKPTSSRCKPKASTKTTKGSKKPNVLKNNNKSSYHKCLECSYVVKSFKVHFGLTKRRHWFTCNQCNFKTKCKWLSDRHNLLSSCNTSNVVRRPFGRLEKPSSSLKLHYCSCCKVFSSISFQELFEHLSICKGSQVFKTKLETEIAKEELDEVKLFGSINLSGEDIKLKNDCEAIEEHKEENLEVKDEIKEYFSQFLPLSRLNNINPLMVKHLYENEIKNNEGNVDDKLKKIKLALLGEEKMKNFY</sequence>
<organism evidence="3 4">
    <name type="scientific">Meloidogyne incognita</name>
    <name type="common">Southern root-knot nematode worm</name>
    <name type="synonym">Oxyuris incognita</name>
    <dbReference type="NCBI Taxonomy" id="6306"/>
    <lineage>
        <taxon>Eukaryota</taxon>
        <taxon>Metazoa</taxon>
        <taxon>Ecdysozoa</taxon>
        <taxon>Nematoda</taxon>
        <taxon>Chromadorea</taxon>
        <taxon>Rhabditida</taxon>
        <taxon>Tylenchina</taxon>
        <taxon>Tylenchomorpha</taxon>
        <taxon>Tylenchoidea</taxon>
        <taxon>Meloidogynidae</taxon>
        <taxon>Meloidogyninae</taxon>
        <taxon>Meloidogyne</taxon>
        <taxon>Meloidogyne incognita group</taxon>
    </lineage>
</organism>
<dbReference type="Proteomes" id="UP000887563">
    <property type="component" value="Unplaced"/>
</dbReference>
<reference evidence="4" key="1">
    <citation type="submission" date="2022-11" db="UniProtKB">
        <authorList>
            <consortium name="WormBaseParasite"/>
        </authorList>
    </citation>
    <scope>IDENTIFICATION</scope>
</reference>
<accession>A0A914M6C3</accession>
<evidence type="ECO:0000256" key="2">
    <source>
        <dbReference type="SAM" id="MobiDB-lite"/>
    </source>
</evidence>
<name>A0A914M6C3_MELIC</name>
<protein>
    <submittedName>
        <fullName evidence="4">Uncharacterized protein</fullName>
    </submittedName>
</protein>
<keyword evidence="3" id="KW-1185">Reference proteome</keyword>
<proteinExistence type="predicted"/>
<evidence type="ECO:0000313" key="4">
    <source>
        <dbReference type="WBParaSite" id="Minc3s01256g22149"/>
    </source>
</evidence>
<feature type="region of interest" description="Disordered" evidence="2">
    <location>
        <begin position="1"/>
        <end position="117"/>
    </location>
</feature>
<dbReference type="WBParaSite" id="Minc3s01256g22149">
    <property type="protein sequence ID" value="Minc3s01256g22149"/>
    <property type="gene ID" value="Minc3s01256g22149"/>
</dbReference>